<accession>N9ESE8</accession>
<gene>
    <name evidence="1" type="ORF">F938_01243</name>
</gene>
<dbReference type="RefSeq" id="WP_005030388.1">
    <property type="nucleotide sequence ID" value="NZ_KB849755.1"/>
</dbReference>
<dbReference type="Proteomes" id="UP000013251">
    <property type="component" value="Unassembled WGS sequence"/>
</dbReference>
<evidence type="ECO:0000313" key="1">
    <source>
        <dbReference type="EMBL" id="ENV97834.1"/>
    </source>
</evidence>
<comment type="caution">
    <text evidence="1">The sequence shown here is derived from an EMBL/GenBank/DDBJ whole genome shotgun (WGS) entry which is preliminary data.</text>
</comment>
<reference evidence="1 2" key="1">
    <citation type="submission" date="2013-02" db="EMBL/GenBank/DDBJ databases">
        <title>The Genome Sequence of Acinetobacter bereziniae CIP 70.12.</title>
        <authorList>
            <consortium name="The Broad Institute Genome Sequencing Platform"/>
            <consortium name="The Broad Institute Genome Sequencing Center for Infectious Disease"/>
            <person name="Cerqueira G."/>
            <person name="Feldgarden M."/>
            <person name="Courvalin P."/>
            <person name="Perichon B."/>
            <person name="Grillot-Courvalin C."/>
            <person name="Clermont D."/>
            <person name="Rocha E."/>
            <person name="Yoon E.-J."/>
            <person name="Nemec A."/>
            <person name="Walker B."/>
            <person name="Young S.K."/>
            <person name="Zeng Q."/>
            <person name="Gargeya S."/>
            <person name="Fitzgerald M."/>
            <person name="Haas B."/>
            <person name="Abouelleil A."/>
            <person name="Alvarado L."/>
            <person name="Arachchi H.M."/>
            <person name="Berlin A.M."/>
            <person name="Chapman S.B."/>
            <person name="Dewar J."/>
            <person name="Goldberg J."/>
            <person name="Griggs A."/>
            <person name="Gujja S."/>
            <person name="Hansen M."/>
            <person name="Howarth C."/>
            <person name="Imamovic A."/>
            <person name="Larimer J."/>
            <person name="McCowan C."/>
            <person name="Murphy C."/>
            <person name="Neiman D."/>
            <person name="Pearson M."/>
            <person name="Priest M."/>
            <person name="Roberts A."/>
            <person name="Saif S."/>
            <person name="Shea T."/>
            <person name="Sisk P."/>
            <person name="Sykes S."/>
            <person name="Wortman J."/>
            <person name="Nusbaum C."/>
            <person name="Birren B."/>
        </authorList>
    </citation>
    <scope>NUCLEOTIDE SEQUENCE [LARGE SCALE GENOMIC DNA]</scope>
    <source>
        <strain evidence="1 2">CIP 70.12</strain>
    </source>
</reference>
<protein>
    <submittedName>
        <fullName evidence="1">Uncharacterized protein</fullName>
    </submittedName>
</protein>
<proteinExistence type="predicted"/>
<sequence>MTAYLAIMANGESVDAVRIGTHFESLTGEILDPISFVNFDLITRDQYAFESDFKKYTMKADFSKFDSLVYRNSFTDAAYKLWRIRGGLSIDDPEYKVIEKDTYIPQSPIYRGRRGES</sequence>
<dbReference type="HOGENOM" id="CLU_1891638_0_0_6"/>
<evidence type="ECO:0000313" key="2">
    <source>
        <dbReference type="Proteomes" id="UP000013251"/>
    </source>
</evidence>
<name>N9ESE8_ACIBZ</name>
<dbReference type="OrthoDB" id="9959125at2"/>
<dbReference type="PATRIC" id="fig|1217650.3.peg.1216"/>
<dbReference type="EMBL" id="APQG01000018">
    <property type="protein sequence ID" value="ENV97834.1"/>
    <property type="molecule type" value="Genomic_DNA"/>
</dbReference>
<keyword evidence="2" id="KW-1185">Reference proteome</keyword>
<dbReference type="AlphaFoldDB" id="N9ESE8"/>
<organism evidence="1 2">
    <name type="scientific">Acinetobacter bereziniae LMG 1003 = CIP 70.12</name>
    <dbReference type="NCBI Taxonomy" id="981324"/>
    <lineage>
        <taxon>Bacteria</taxon>
        <taxon>Pseudomonadati</taxon>
        <taxon>Pseudomonadota</taxon>
        <taxon>Gammaproteobacteria</taxon>
        <taxon>Moraxellales</taxon>
        <taxon>Moraxellaceae</taxon>
        <taxon>Acinetobacter</taxon>
    </lineage>
</organism>